<accession>A0A166NV98</accession>
<dbReference type="VEuPathDB" id="FungiDB:AAP_02731"/>
<dbReference type="GO" id="GO:0000209">
    <property type="term" value="P:protein polyubiquitination"/>
    <property type="evidence" value="ECO:0007669"/>
    <property type="project" value="TreeGrafter"/>
</dbReference>
<evidence type="ECO:0000259" key="12">
    <source>
        <dbReference type="PROSITE" id="PS50237"/>
    </source>
</evidence>
<keyword evidence="14" id="KW-1185">Reference proteome</keyword>
<comment type="similarity">
    <text evidence="10">Belongs to the UPL family. TOM1/PTR1 subfamily.</text>
</comment>
<comment type="catalytic activity">
    <reaction evidence="1">
        <text>S-ubiquitinyl-[E2 ubiquitin-conjugating enzyme]-L-cysteine + [acceptor protein]-L-lysine = [E2 ubiquitin-conjugating enzyme]-L-cysteine + N(6)-ubiquitinyl-[acceptor protein]-L-lysine.</text>
        <dbReference type="EC" id="2.3.2.26"/>
    </reaction>
</comment>
<protein>
    <recommendedName>
        <fullName evidence="4">HECT-type E3 ubiquitin transferase</fullName>
        <ecNumber evidence="4">2.3.2.26</ecNumber>
    </recommendedName>
</protein>
<dbReference type="Gene3D" id="3.30.2160.10">
    <property type="entry name" value="Hect, E3 ligase catalytic domain"/>
    <property type="match status" value="1"/>
</dbReference>
<dbReference type="SMART" id="SM00119">
    <property type="entry name" value="HECTc"/>
    <property type="match status" value="1"/>
</dbReference>
<dbReference type="GO" id="GO:0061630">
    <property type="term" value="F:ubiquitin protein ligase activity"/>
    <property type="evidence" value="ECO:0007669"/>
    <property type="project" value="UniProtKB-EC"/>
</dbReference>
<dbReference type="AlphaFoldDB" id="A0A166NV98"/>
<keyword evidence="8" id="KW-0509">mRNA transport</keyword>
<dbReference type="GO" id="GO:0006511">
    <property type="term" value="P:ubiquitin-dependent protein catabolic process"/>
    <property type="evidence" value="ECO:0007669"/>
    <property type="project" value="TreeGrafter"/>
</dbReference>
<evidence type="ECO:0000256" key="8">
    <source>
        <dbReference type="ARBA" id="ARBA00022816"/>
    </source>
</evidence>
<dbReference type="GO" id="GO:0005737">
    <property type="term" value="C:cytoplasm"/>
    <property type="evidence" value="ECO:0007669"/>
    <property type="project" value="TreeGrafter"/>
</dbReference>
<keyword evidence="6" id="KW-0808">Transferase</keyword>
<evidence type="ECO:0000256" key="11">
    <source>
        <dbReference type="PROSITE-ProRule" id="PRU00104"/>
    </source>
</evidence>
<feature type="active site" description="Glycyl thioester intermediate" evidence="11">
    <location>
        <position position="454"/>
    </location>
</feature>
<dbReference type="FunFam" id="3.30.2160.10:FF:000001">
    <property type="entry name" value="E3 ubiquitin-protein ligase NEDD4-like"/>
    <property type="match status" value="1"/>
</dbReference>
<dbReference type="Gene3D" id="3.30.2410.10">
    <property type="entry name" value="Hect, E3 ligase catalytic domain"/>
    <property type="match status" value="1"/>
</dbReference>
<name>A0A166NV98_9EURO</name>
<comment type="pathway">
    <text evidence="3">Protein modification; protein ubiquitination.</text>
</comment>
<evidence type="ECO:0000256" key="5">
    <source>
        <dbReference type="ARBA" id="ARBA00022448"/>
    </source>
</evidence>
<evidence type="ECO:0000256" key="1">
    <source>
        <dbReference type="ARBA" id="ARBA00000885"/>
    </source>
</evidence>
<dbReference type="EMBL" id="AZGZ01000010">
    <property type="protein sequence ID" value="KZZ92650.1"/>
    <property type="molecule type" value="Genomic_DNA"/>
</dbReference>
<keyword evidence="9" id="KW-0539">Nucleus</keyword>
<keyword evidence="5" id="KW-0813">Transport</keyword>
<dbReference type="Pfam" id="PF00632">
    <property type="entry name" value="HECT"/>
    <property type="match status" value="1"/>
</dbReference>
<gene>
    <name evidence="13" type="ORF">AAP_02731</name>
</gene>
<evidence type="ECO:0000256" key="7">
    <source>
        <dbReference type="ARBA" id="ARBA00022786"/>
    </source>
</evidence>
<comment type="caution">
    <text evidence="13">The sequence shown here is derived from an EMBL/GenBank/DDBJ whole genome shotgun (WGS) entry which is preliminary data.</text>
</comment>
<feature type="domain" description="HECT" evidence="12">
    <location>
        <begin position="151"/>
        <end position="487"/>
    </location>
</feature>
<organism evidence="13 14">
    <name type="scientific">Ascosphaera apis ARSEF 7405</name>
    <dbReference type="NCBI Taxonomy" id="392613"/>
    <lineage>
        <taxon>Eukaryota</taxon>
        <taxon>Fungi</taxon>
        <taxon>Dikarya</taxon>
        <taxon>Ascomycota</taxon>
        <taxon>Pezizomycotina</taxon>
        <taxon>Eurotiomycetes</taxon>
        <taxon>Eurotiomycetidae</taxon>
        <taxon>Onygenales</taxon>
        <taxon>Ascosphaeraceae</taxon>
        <taxon>Ascosphaera</taxon>
    </lineage>
</organism>
<sequence length="487" mass="56730">MWVALSNVLTQIRNKTDMVNIAKMMLPLIESLMVVCKNTTLREPIMSRASRDTSVTTPPPESPLEALFFKFTEEHRKILNELVRANPKLMSGSFSLLVRNPKVLEFDNKRNYFNRKLHYRADSRKTYPPLQLSVRRDRVFHDSFRSLYYKSPNEVKYGKLNIKFHGEEGIDAGGVAREWFHVLARSMFNPDFALFIPVASDRTTFHPNRLSGINEEHLAFFKFIGRIISKALYENRVLDCHFSRAVYKRILGKDVSIKDMETLDLDYYKSLQWMLENDITDIITETFSVEADSFGETQIIDLIPNGRNIPVTQENKEEYVQKVVNYRLVGSVEEQLDNFLKGFHEIVPRELISIFNEQELELLISGLPEIDIDDWKANTDYHNYTSTSPTIQWFWRAVRSFDKEERAKLLQFVTGTSKVPLNGFKELEGMNGFTKFNIHRDYGSKDRLPSSHTCFNQLDLPEYDTYEDLRQRLYTAMTTGSGYFGFA</sequence>
<keyword evidence="7 11" id="KW-0833">Ubl conjugation pathway</keyword>
<dbReference type="CDD" id="cd00078">
    <property type="entry name" value="HECTc"/>
    <property type="match status" value="1"/>
</dbReference>
<evidence type="ECO:0000313" key="14">
    <source>
        <dbReference type="Proteomes" id="UP000242877"/>
    </source>
</evidence>
<dbReference type="FunFam" id="3.30.2410.10:FF:000004">
    <property type="entry name" value="E3 ubiquitin-protein ligase HUWE1, variant"/>
    <property type="match status" value="1"/>
</dbReference>
<evidence type="ECO:0000256" key="4">
    <source>
        <dbReference type="ARBA" id="ARBA00012485"/>
    </source>
</evidence>
<dbReference type="Gene3D" id="3.90.1750.10">
    <property type="entry name" value="Hect, E3 ligase catalytic domains"/>
    <property type="match status" value="1"/>
</dbReference>
<dbReference type="EC" id="2.3.2.26" evidence="4"/>
<evidence type="ECO:0000256" key="10">
    <source>
        <dbReference type="ARBA" id="ARBA00034494"/>
    </source>
</evidence>
<evidence type="ECO:0000256" key="3">
    <source>
        <dbReference type="ARBA" id="ARBA00004906"/>
    </source>
</evidence>
<evidence type="ECO:0000313" key="13">
    <source>
        <dbReference type="EMBL" id="KZZ92650.1"/>
    </source>
</evidence>
<reference evidence="13 14" key="1">
    <citation type="journal article" date="2016" name="Genome Biol. Evol.">
        <title>Divergent and convergent evolution of fungal pathogenicity.</title>
        <authorList>
            <person name="Shang Y."/>
            <person name="Xiao G."/>
            <person name="Zheng P."/>
            <person name="Cen K."/>
            <person name="Zhan S."/>
            <person name="Wang C."/>
        </authorList>
    </citation>
    <scope>NUCLEOTIDE SEQUENCE [LARGE SCALE GENOMIC DNA]</scope>
    <source>
        <strain evidence="13 14">ARSEF 7405</strain>
    </source>
</reference>
<comment type="subcellular location">
    <subcellularLocation>
        <location evidence="2">Nucleus</location>
    </subcellularLocation>
</comment>
<proteinExistence type="inferred from homology"/>
<dbReference type="Proteomes" id="UP000242877">
    <property type="component" value="Unassembled WGS sequence"/>
</dbReference>
<dbReference type="GO" id="GO:0051028">
    <property type="term" value="P:mRNA transport"/>
    <property type="evidence" value="ECO:0007669"/>
    <property type="project" value="UniProtKB-KW"/>
</dbReference>
<dbReference type="FunFam" id="3.90.1750.10:FF:000003">
    <property type="entry name" value="E3 ubiquitin-protein ligase UPL1"/>
    <property type="match status" value="1"/>
</dbReference>
<dbReference type="InterPro" id="IPR000569">
    <property type="entry name" value="HECT_dom"/>
</dbReference>
<dbReference type="PROSITE" id="PS50237">
    <property type="entry name" value="HECT"/>
    <property type="match status" value="1"/>
</dbReference>
<evidence type="ECO:0000256" key="2">
    <source>
        <dbReference type="ARBA" id="ARBA00004123"/>
    </source>
</evidence>
<dbReference type="PANTHER" id="PTHR11254">
    <property type="entry name" value="HECT DOMAIN UBIQUITIN-PROTEIN LIGASE"/>
    <property type="match status" value="1"/>
</dbReference>
<evidence type="ECO:0000256" key="9">
    <source>
        <dbReference type="ARBA" id="ARBA00023242"/>
    </source>
</evidence>
<dbReference type="InterPro" id="IPR050409">
    <property type="entry name" value="E3_ubiq-protein_ligase"/>
</dbReference>
<dbReference type="GO" id="GO:0005634">
    <property type="term" value="C:nucleus"/>
    <property type="evidence" value="ECO:0007669"/>
    <property type="project" value="UniProtKB-SubCell"/>
</dbReference>
<evidence type="ECO:0000256" key="6">
    <source>
        <dbReference type="ARBA" id="ARBA00022679"/>
    </source>
</evidence>
<dbReference type="OrthoDB" id="8068875at2759"/>
<dbReference type="PANTHER" id="PTHR11254:SF67">
    <property type="entry name" value="E3 UBIQUITIN-PROTEIN LIGASE HUWE1"/>
    <property type="match status" value="1"/>
</dbReference>
<dbReference type="InterPro" id="IPR035983">
    <property type="entry name" value="Hect_E3_ubiquitin_ligase"/>
</dbReference>
<dbReference type="SUPFAM" id="SSF56204">
    <property type="entry name" value="Hect, E3 ligase catalytic domain"/>
    <property type="match status" value="1"/>
</dbReference>